<comment type="similarity">
    <text evidence="1">Belongs to the TolB family.</text>
</comment>
<proteinExistence type="inferred from homology"/>
<dbReference type="AlphaFoldDB" id="A0A2T6BZH8"/>
<name>A0A2T6BZH8_9FLAO</name>
<dbReference type="InterPro" id="IPR011659">
    <property type="entry name" value="WD40"/>
</dbReference>
<dbReference type="RefSeq" id="WP_108114695.1">
    <property type="nucleotide sequence ID" value="NZ_QBKT01000004.1"/>
</dbReference>
<protein>
    <submittedName>
        <fullName evidence="2">WD40 repeat protein</fullName>
    </submittedName>
</protein>
<dbReference type="SUPFAM" id="SSF82171">
    <property type="entry name" value="DPP6 N-terminal domain-like"/>
    <property type="match status" value="1"/>
</dbReference>
<dbReference type="Pfam" id="PF07676">
    <property type="entry name" value="PD40"/>
    <property type="match status" value="4"/>
</dbReference>
<evidence type="ECO:0000313" key="3">
    <source>
        <dbReference type="Proteomes" id="UP000244090"/>
    </source>
</evidence>
<dbReference type="PANTHER" id="PTHR36842:SF1">
    <property type="entry name" value="PROTEIN TOLB"/>
    <property type="match status" value="1"/>
</dbReference>
<comment type="caution">
    <text evidence="2">The sequence shown here is derived from an EMBL/GenBank/DDBJ whole genome shotgun (WGS) entry which is preliminary data.</text>
</comment>
<dbReference type="PROSITE" id="PS51257">
    <property type="entry name" value="PROKAR_LIPOPROTEIN"/>
    <property type="match status" value="1"/>
</dbReference>
<dbReference type="Gene3D" id="2.120.10.30">
    <property type="entry name" value="TolB, C-terminal domain"/>
    <property type="match status" value="2"/>
</dbReference>
<evidence type="ECO:0000256" key="1">
    <source>
        <dbReference type="ARBA" id="ARBA00009820"/>
    </source>
</evidence>
<organism evidence="2 3">
    <name type="scientific">Kordia periserrulae</name>
    <dbReference type="NCBI Taxonomy" id="701523"/>
    <lineage>
        <taxon>Bacteria</taxon>
        <taxon>Pseudomonadati</taxon>
        <taxon>Bacteroidota</taxon>
        <taxon>Flavobacteriia</taxon>
        <taxon>Flavobacteriales</taxon>
        <taxon>Flavobacteriaceae</taxon>
        <taxon>Kordia</taxon>
    </lineage>
</organism>
<dbReference type="PANTHER" id="PTHR36842">
    <property type="entry name" value="PROTEIN TOLB HOMOLOG"/>
    <property type="match status" value="1"/>
</dbReference>
<dbReference type="EMBL" id="QBKT01000004">
    <property type="protein sequence ID" value="PTX61456.1"/>
    <property type="molecule type" value="Genomic_DNA"/>
</dbReference>
<sequence length="315" mass="35971">MKHIAKLFVGITFVGMISCSNSPKVRYVSETISAPAIFAEGIISTAHNEFNLDFTPDGKTIYFTRRVEGKPQKIFVSHFKENYWTTPTVADFSLSRDEMPAITPDGKHVYFASTRPIPNRESEGDFDMNIWVTNLEKDSWKTTKPLDSIINKVQIDGEKWPSSNESSLYTQDGKTFYFSTMMRNTDAIGIYTTTLEKQQFTTPKRITGLFDKDSYWTSSPTLSPDGNYLLFNAYDVEGGFGGEDIYVSQKTANGWSKALNLGGLINSKNEDAFPKFSRDGQYFFFVSNRKYKEKEDIWNIYSIESNYLQLKSLFN</sequence>
<dbReference type="Proteomes" id="UP000244090">
    <property type="component" value="Unassembled WGS sequence"/>
</dbReference>
<evidence type="ECO:0000313" key="2">
    <source>
        <dbReference type="EMBL" id="PTX61456.1"/>
    </source>
</evidence>
<gene>
    <name evidence="2" type="ORF">C8N46_10499</name>
</gene>
<dbReference type="InterPro" id="IPR011042">
    <property type="entry name" value="6-blade_b-propeller_TolB-like"/>
</dbReference>
<reference evidence="2 3" key="1">
    <citation type="submission" date="2018-04" db="EMBL/GenBank/DDBJ databases">
        <title>Genomic Encyclopedia of Archaeal and Bacterial Type Strains, Phase II (KMG-II): from individual species to whole genera.</title>
        <authorList>
            <person name="Goeker M."/>
        </authorList>
    </citation>
    <scope>NUCLEOTIDE SEQUENCE [LARGE SCALE GENOMIC DNA]</scope>
    <source>
        <strain evidence="2 3">DSM 25731</strain>
    </source>
</reference>
<dbReference type="OrthoDB" id="9809364at2"/>
<keyword evidence="3" id="KW-1185">Reference proteome</keyword>
<accession>A0A2T6BZH8</accession>